<protein>
    <submittedName>
        <fullName evidence="2">Uu.00g117720.m01.CDS01</fullName>
    </submittedName>
</protein>
<feature type="region of interest" description="Disordered" evidence="1">
    <location>
        <begin position="1"/>
        <end position="23"/>
    </location>
</feature>
<feature type="region of interest" description="Disordered" evidence="1">
    <location>
        <begin position="263"/>
        <end position="289"/>
    </location>
</feature>
<evidence type="ECO:0000313" key="3">
    <source>
        <dbReference type="Proteomes" id="UP001295740"/>
    </source>
</evidence>
<name>A0AAI8YEJ2_9PEZI</name>
<keyword evidence="3" id="KW-1185">Reference proteome</keyword>
<comment type="caution">
    <text evidence="2">The sequence shown here is derived from an EMBL/GenBank/DDBJ whole genome shotgun (WGS) entry which is preliminary data.</text>
</comment>
<evidence type="ECO:0000313" key="2">
    <source>
        <dbReference type="EMBL" id="CAJ2504378.1"/>
    </source>
</evidence>
<dbReference type="EMBL" id="CAUWAG010000006">
    <property type="protein sequence ID" value="CAJ2504378.1"/>
    <property type="molecule type" value="Genomic_DNA"/>
</dbReference>
<feature type="compositionally biased region" description="Basic residues" evidence="1">
    <location>
        <begin position="1"/>
        <end position="15"/>
    </location>
</feature>
<reference evidence="2" key="1">
    <citation type="submission" date="2023-10" db="EMBL/GenBank/DDBJ databases">
        <authorList>
            <person name="Hackl T."/>
        </authorList>
    </citation>
    <scope>NUCLEOTIDE SEQUENCE</scope>
</reference>
<dbReference type="AlphaFoldDB" id="A0AAI8YEJ2"/>
<evidence type="ECO:0000256" key="1">
    <source>
        <dbReference type="SAM" id="MobiDB-lite"/>
    </source>
</evidence>
<gene>
    <name evidence="2" type="ORF">KHLLAP_LOCUS4846</name>
</gene>
<accession>A0AAI8YEJ2</accession>
<dbReference type="Proteomes" id="UP001295740">
    <property type="component" value="Unassembled WGS sequence"/>
</dbReference>
<sequence>MNRRGGAHIPLRRRPLIPTPQDPPVLQNGYEASPADCAEVKRTVSEATNFPPELVDIIMDFAEYWACSVTSIDYTVLPARHLAIRGARAGENKLLLRTEPLGLTKWHPHNDDLWRSQASPRPLLEEYSRAQLESLAEGPISTLEHPIRKVVFNIKSRDQGHGGDREDHYTYRYSWTWFDAGIDRFDAKNICGTDCTDDKPETEGSSDDAPQVPTCAIRPVWPPIKEDASYDHALHATPDHLIQRNRLADKNWQQHHIEWSWTDDIDPESTAGEDLEKKGRGSATGNGDSVRSLKVGDMITVWGRARFMGWSNNIEKVEVQVYWAL</sequence>
<proteinExistence type="predicted"/>
<feature type="compositionally biased region" description="Acidic residues" evidence="1">
    <location>
        <begin position="263"/>
        <end position="273"/>
    </location>
</feature>
<organism evidence="2 3">
    <name type="scientific">Anthostomella pinea</name>
    <dbReference type="NCBI Taxonomy" id="933095"/>
    <lineage>
        <taxon>Eukaryota</taxon>
        <taxon>Fungi</taxon>
        <taxon>Dikarya</taxon>
        <taxon>Ascomycota</taxon>
        <taxon>Pezizomycotina</taxon>
        <taxon>Sordariomycetes</taxon>
        <taxon>Xylariomycetidae</taxon>
        <taxon>Xylariales</taxon>
        <taxon>Xylariaceae</taxon>
        <taxon>Anthostomella</taxon>
    </lineage>
</organism>